<dbReference type="EMBL" id="JAMYWC010000005">
    <property type="protein sequence ID" value="MCP1174193.1"/>
    <property type="molecule type" value="Genomic_DNA"/>
</dbReference>
<evidence type="ECO:0000256" key="6">
    <source>
        <dbReference type="ARBA" id="ARBA00039017"/>
    </source>
</evidence>
<keyword evidence="11" id="KW-1185">Reference proteome</keyword>
<evidence type="ECO:0000256" key="8">
    <source>
        <dbReference type="ARBA" id="ARBA00072277"/>
    </source>
</evidence>
<evidence type="ECO:0000256" key="1">
    <source>
        <dbReference type="ARBA" id="ARBA00006336"/>
    </source>
</evidence>
<keyword evidence="3" id="KW-0479">Metal-binding</keyword>
<dbReference type="FunFam" id="3.40.50.850:FF:000006">
    <property type="entry name" value="Bifunctional pyrazinamidase/nicotinamidase"/>
    <property type="match status" value="1"/>
</dbReference>
<evidence type="ECO:0000256" key="7">
    <source>
        <dbReference type="ARBA" id="ARBA00043224"/>
    </source>
</evidence>
<accession>A0AA42BJK6</accession>
<evidence type="ECO:0000259" key="9">
    <source>
        <dbReference type="Pfam" id="PF00857"/>
    </source>
</evidence>
<dbReference type="SUPFAM" id="SSF52499">
    <property type="entry name" value="Isochorismatase-like hydrolases"/>
    <property type="match status" value="1"/>
</dbReference>
<evidence type="ECO:0000313" key="11">
    <source>
        <dbReference type="Proteomes" id="UP001162793"/>
    </source>
</evidence>
<organism evidence="10 11">
    <name type="scientific">Ralstonia chuxiongensis</name>
    <dbReference type="NCBI Taxonomy" id="2957504"/>
    <lineage>
        <taxon>Bacteria</taxon>
        <taxon>Pseudomonadati</taxon>
        <taxon>Pseudomonadota</taxon>
        <taxon>Betaproteobacteria</taxon>
        <taxon>Burkholderiales</taxon>
        <taxon>Burkholderiaceae</taxon>
        <taxon>Ralstonia</taxon>
    </lineage>
</organism>
<name>A0AA42BJK6_9RALS</name>
<proteinExistence type="inferred from homology"/>
<gene>
    <name evidence="10" type="primary">pncA</name>
    <name evidence="10" type="ORF">NKG59_17645</name>
</gene>
<dbReference type="PANTHER" id="PTHR11080:SF2">
    <property type="entry name" value="LD05707P"/>
    <property type="match status" value="1"/>
</dbReference>
<dbReference type="AlphaFoldDB" id="A0AA42BJK6"/>
<evidence type="ECO:0000256" key="5">
    <source>
        <dbReference type="ARBA" id="ARBA00037900"/>
    </source>
</evidence>
<dbReference type="CDD" id="cd01011">
    <property type="entry name" value="nicotinamidase"/>
    <property type="match status" value="1"/>
</dbReference>
<dbReference type="InterPro" id="IPR052347">
    <property type="entry name" value="Isochorismatase_Nicotinamidase"/>
</dbReference>
<evidence type="ECO:0000256" key="2">
    <source>
        <dbReference type="ARBA" id="ARBA00022642"/>
    </source>
</evidence>
<comment type="similarity">
    <text evidence="1">Belongs to the isochorismatase family.</text>
</comment>
<dbReference type="NCBIfam" id="NF008623">
    <property type="entry name" value="PRK11609.1"/>
    <property type="match status" value="1"/>
</dbReference>
<comment type="pathway">
    <text evidence="5">Cofactor biosynthesis; nicotinate biosynthesis; nicotinate from nicotinamide: step 1/1.</text>
</comment>
<dbReference type="InterPro" id="IPR000868">
    <property type="entry name" value="Isochorismatase-like_dom"/>
</dbReference>
<dbReference type="InterPro" id="IPR036380">
    <property type="entry name" value="Isochorismatase-like_sf"/>
</dbReference>
<dbReference type="GO" id="GO:0046872">
    <property type="term" value="F:metal ion binding"/>
    <property type="evidence" value="ECO:0007669"/>
    <property type="project" value="UniProtKB-KW"/>
</dbReference>
<feature type="domain" description="Isochorismatase-like" evidence="9">
    <location>
        <begin position="8"/>
        <end position="198"/>
    </location>
</feature>
<dbReference type="Proteomes" id="UP001162793">
    <property type="component" value="Unassembled WGS sequence"/>
</dbReference>
<dbReference type="GO" id="GO:0019363">
    <property type="term" value="P:pyridine nucleotide biosynthetic process"/>
    <property type="evidence" value="ECO:0007669"/>
    <property type="project" value="UniProtKB-KW"/>
</dbReference>
<reference evidence="11" key="1">
    <citation type="journal article" date="2023" name="Front. Microbiol.">
        <title>Ralstonia chuxiongensis sp. nov., Ralstonia mojiangensis sp. nov., and Ralstonia soli sp. nov., isolated from tobacco fields, are three novel species in the family Burkholderiaceae.</title>
        <authorList>
            <person name="Lu C.H."/>
            <person name="Zhang Y.Y."/>
            <person name="Jiang N."/>
            <person name="Chen W."/>
            <person name="Shao X."/>
            <person name="Zhao Z.M."/>
            <person name="Lu W.L."/>
            <person name="Hu X."/>
            <person name="Xi Y.X."/>
            <person name="Zou S.Y."/>
            <person name="Wei Q.J."/>
            <person name="Lin Z.L."/>
            <person name="Gong L."/>
            <person name="Gai X.T."/>
            <person name="Zhang L.Q."/>
            <person name="Li J.Y."/>
            <person name="Jin Y."/>
            <person name="Xia Z.Y."/>
        </authorList>
    </citation>
    <scope>NUCLEOTIDE SEQUENCE [LARGE SCALE GENOMIC DNA]</scope>
    <source>
        <strain evidence="11">21YRMH01-3</strain>
    </source>
</reference>
<keyword evidence="4 10" id="KW-0378">Hydrolase</keyword>
<comment type="caution">
    <text evidence="10">The sequence shown here is derived from an EMBL/GenBank/DDBJ whole genome shotgun (WGS) entry which is preliminary data.</text>
</comment>
<protein>
    <recommendedName>
        <fullName evidence="8">Nicotinamidase</fullName>
        <ecNumber evidence="6">3.5.1.19</ecNumber>
    </recommendedName>
    <alternativeName>
        <fullName evidence="7">Nicotinamide deamidase</fullName>
    </alternativeName>
</protein>
<dbReference type="PANTHER" id="PTHR11080">
    <property type="entry name" value="PYRAZINAMIDASE/NICOTINAMIDASE"/>
    <property type="match status" value="1"/>
</dbReference>
<keyword evidence="2" id="KW-0662">Pyridine nucleotide biosynthesis</keyword>
<dbReference type="EC" id="3.5.1.19" evidence="6"/>
<dbReference type="RefSeq" id="WP_253539461.1">
    <property type="nucleotide sequence ID" value="NZ_JAMYWC010000005.1"/>
</dbReference>
<dbReference type="Pfam" id="PF00857">
    <property type="entry name" value="Isochorismatase"/>
    <property type="match status" value="1"/>
</dbReference>
<sequence>MQLTPTDCLLIIDVQNDFLPGGALAVPEGDQVIPVVNQLSRAFGRVVLTQDWHPHEHVSFAANHAGTQPFGTIELPYGQQVLWPVHCVQNSAGAALADDLDVPHAQLIVRKGYHPHIDSYSAFFEADRKTLTGLLGYLRELGIKRVFCVGLATDFCVAWSALDARAAGLEVAVIEDACRAIDLNGSLAQAWQHMTEAGIARLQSPDVLNTLS</sequence>
<evidence type="ECO:0000256" key="3">
    <source>
        <dbReference type="ARBA" id="ARBA00022723"/>
    </source>
</evidence>
<dbReference type="Gene3D" id="3.40.50.850">
    <property type="entry name" value="Isochorismatase-like"/>
    <property type="match status" value="1"/>
</dbReference>
<evidence type="ECO:0000256" key="4">
    <source>
        <dbReference type="ARBA" id="ARBA00022801"/>
    </source>
</evidence>
<dbReference type="GO" id="GO:0008936">
    <property type="term" value="F:nicotinamidase activity"/>
    <property type="evidence" value="ECO:0007669"/>
    <property type="project" value="UniProtKB-EC"/>
</dbReference>
<evidence type="ECO:0000313" key="10">
    <source>
        <dbReference type="EMBL" id="MCP1174193.1"/>
    </source>
</evidence>